<dbReference type="AlphaFoldDB" id="Q6AQC9"/>
<protein>
    <submittedName>
        <fullName evidence="8">Related to DNA repair protein RadC</fullName>
    </submittedName>
</protein>
<dbReference type="GO" id="GO:0008237">
    <property type="term" value="F:metallopeptidase activity"/>
    <property type="evidence" value="ECO:0007669"/>
    <property type="project" value="UniProtKB-KW"/>
</dbReference>
<dbReference type="PROSITE" id="PS50249">
    <property type="entry name" value="MPN"/>
    <property type="match status" value="1"/>
</dbReference>
<dbReference type="EMBL" id="CR522870">
    <property type="protein sequence ID" value="CAG35444.1"/>
    <property type="molecule type" value="Genomic_DNA"/>
</dbReference>
<dbReference type="GO" id="GO:0046872">
    <property type="term" value="F:metal ion binding"/>
    <property type="evidence" value="ECO:0007669"/>
    <property type="project" value="UniProtKB-KW"/>
</dbReference>
<dbReference type="PANTHER" id="PTHR30471">
    <property type="entry name" value="DNA REPAIR PROTEIN RADC"/>
    <property type="match status" value="1"/>
</dbReference>
<dbReference type="InterPro" id="IPR025657">
    <property type="entry name" value="RadC_JAB"/>
</dbReference>
<feature type="domain" description="MPN" evidence="7">
    <location>
        <begin position="111"/>
        <end position="232"/>
    </location>
</feature>
<evidence type="ECO:0000313" key="8">
    <source>
        <dbReference type="EMBL" id="CAG35444.1"/>
    </source>
</evidence>
<comment type="similarity">
    <text evidence="6">Belongs to the UPF0758 family.</text>
</comment>
<dbReference type="CDD" id="cd08071">
    <property type="entry name" value="MPN_DUF2466"/>
    <property type="match status" value="1"/>
</dbReference>
<evidence type="ECO:0000256" key="5">
    <source>
        <dbReference type="ARBA" id="ARBA00023049"/>
    </source>
</evidence>
<dbReference type="InterPro" id="IPR001405">
    <property type="entry name" value="UPF0758"/>
</dbReference>
<dbReference type="SUPFAM" id="SSF47781">
    <property type="entry name" value="RuvA domain 2-like"/>
    <property type="match status" value="1"/>
</dbReference>
<keyword evidence="2" id="KW-0479">Metal-binding</keyword>
<evidence type="ECO:0000256" key="4">
    <source>
        <dbReference type="ARBA" id="ARBA00022833"/>
    </source>
</evidence>
<evidence type="ECO:0000256" key="2">
    <source>
        <dbReference type="ARBA" id="ARBA00022723"/>
    </source>
</evidence>
<dbReference type="RefSeq" id="WP_011187960.1">
    <property type="nucleotide sequence ID" value="NC_006138.1"/>
</dbReference>
<dbReference type="Proteomes" id="UP000000602">
    <property type="component" value="Chromosome"/>
</dbReference>
<dbReference type="PROSITE" id="PS01302">
    <property type="entry name" value="UPF0758"/>
    <property type="match status" value="1"/>
</dbReference>
<evidence type="ECO:0000259" key="7">
    <source>
        <dbReference type="PROSITE" id="PS50249"/>
    </source>
</evidence>
<dbReference type="PANTHER" id="PTHR30471:SF3">
    <property type="entry name" value="UPF0758 PROTEIN YEES-RELATED"/>
    <property type="match status" value="1"/>
</dbReference>
<dbReference type="Gene3D" id="3.40.140.10">
    <property type="entry name" value="Cytidine Deaminase, domain 2"/>
    <property type="match status" value="1"/>
</dbReference>
<organism evidence="8 9">
    <name type="scientific">Desulfotalea psychrophila (strain LSv54 / DSM 12343)</name>
    <dbReference type="NCBI Taxonomy" id="177439"/>
    <lineage>
        <taxon>Bacteria</taxon>
        <taxon>Pseudomonadati</taxon>
        <taxon>Thermodesulfobacteriota</taxon>
        <taxon>Desulfobulbia</taxon>
        <taxon>Desulfobulbales</taxon>
        <taxon>Desulfocapsaceae</taxon>
        <taxon>Desulfotalea</taxon>
    </lineage>
</organism>
<reference evidence="9" key="1">
    <citation type="journal article" date="2004" name="Environ. Microbiol.">
        <title>The genome of Desulfotalea psychrophila, a sulfate-reducing bacterium from permanently cold Arctic sediments.</title>
        <authorList>
            <person name="Rabus R."/>
            <person name="Ruepp A."/>
            <person name="Frickey T."/>
            <person name="Rattei T."/>
            <person name="Fartmann B."/>
            <person name="Stark M."/>
            <person name="Bauer M."/>
            <person name="Zibat A."/>
            <person name="Lombardot T."/>
            <person name="Becker I."/>
            <person name="Amann J."/>
            <person name="Gellner K."/>
            <person name="Teeling H."/>
            <person name="Leuschner W.D."/>
            <person name="Gloeckner F.-O."/>
            <person name="Lupas A.N."/>
            <person name="Amann R."/>
            <person name="Klenk H.-P."/>
        </authorList>
    </citation>
    <scope>NUCLEOTIDE SEQUENCE [LARGE SCALE GENOMIC DNA]</scope>
    <source>
        <strain evidence="9">DSM 12343 / LSv54</strain>
    </source>
</reference>
<evidence type="ECO:0000256" key="3">
    <source>
        <dbReference type="ARBA" id="ARBA00022801"/>
    </source>
</evidence>
<gene>
    <name evidence="8" type="ordered locus">DP0715</name>
</gene>
<dbReference type="Pfam" id="PF20582">
    <property type="entry name" value="UPF0758_N"/>
    <property type="match status" value="1"/>
</dbReference>
<dbReference type="Gene3D" id="1.10.150.20">
    <property type="entry name" value="5' to 3' exonuclease, C-terminal subdomain"/>
    <property type="match status" value="1"/>
</dbReference>
<dbReference type="InterPro" id="IPR020891">
    <property type="entry name" value="UPF0758_CS"/>
</dbReference>
<proteinExistence type="inferred from homology"/>
<sequence>MAEKTTKENWQKRGAGHRDRLRARYFERGLDGLSDAEIIELLLSFGTPRADCKLQARALLEKYTSFARVLEASPVALQEVKGVGPKNSFAISFIHAVAARYLQLRLEGKSYLHSSTEVVEYLSYRMRGLKKEVFCVVFLDSSHGIICSEIIAEGSLTVNTVHPRELLVKALEHHAAALIISHNHPSGALLPSPQDIQLTRLLYFLCSSMQIQLLDHIIIGDGAYSFADHGLMLETQRECAKTMDILQKS</sequence>
<keyword evidence="5" id="KW-0482">Metalloprotease</keyword>
<dbReference type="OrthoDB" id="9804482at2"/>
<dbReference type="KEGG" id="dps:DP0715"/>
<evidence type="ECO:0000313" key="9">
    <source>
        <dbReference type="Proteomes" id="UP000000602"/>
    </source>
</evidence>
<dbReference type="Pfam" id="PF04002">
    <property type="entry name" value="RadC"/>
    <property type="match status" value="1"/>
</dbReference>
<keyword evidence="3" id="KW-0378">Hydrolase</keyword>
<dbReference type="STRING" id="177439.DP0715"/>
<keyword evidence="9" id="KW-1185">Reference proteome</keyword>
<accession>Q6AQC9</accession>
<dbReference type="eggNOG" id="COG2003">
    <property type="taxonomic scope" value="Bacteria"/>
</dbReference>
<dbReference type="InterPro" id="IPR010994">
    <property type="entry name" value="RuvA_2-like"/>
</dbReference>
<keyword evidence="4" id="KW-0862">Zinc</keyword>
<dbReference type="HOGENOM" id="CLU_073529_0_0_7"/>
<dbReference type="NCBIfam" id="TIGR00608">
    <property type="entry name" value="radc"/>
    <property type="match status" value="1"/>
</dbReference>
<dbReference type="InterPro" id="IPR046778">
    <property type="entry name" value="UPF0758_N"/>
</dbReference>
<dbReference type="InterPro" id="IPR037518">
    <property type="entry name" value="MPN"/>
</dbReference>
<evidence type="ECO:0000256" key="6">
    <source>
        <dbReference type="RuleBase" id="RU003797"/>
    </source>
</evidence>
<keyword evidence="1" id="KW-0645">Protease</keyword>
<evidence type="ECO:0000256" key="1">
    <source>
        <dbReference type="ARBA" id="ARBA00022670"/>
    </source>
</evidence>
<dbReference type="GO" id="GO:0006508">
    <property type="term" value="P:proteolysis"/>
    <property type="evidence" value="ECO:0007669"/>
    <property type="project" value="UniProtKB-KW"/>
</dbReference>
<name>Q6AQC9_DESPS</name>
<dbReference type="NCBIfam" id="NF000642">
    <property type="entry name" value="PRK00024.1"/>
    <property type="match status" value="1"/>
</dbReference>